<gene>
    <name evidence="3" type="ORF">ONE63_002883</name>
</gene>
<evidence type="ECO:0000256" key="1">
    <source>
        <dbReference type="SAM" id="MobiDB-lite"/>
    </source>
</evidence>
<dbReference type="GO" id="GO:0031267">
    <property type="term" value="F:small GTPase binding"/>
    <property type="evidence" value="ECO:0007669"/>
    <property type="project" value="InterPro"/>
</dbReference>
<dbReference type="InterPro" id="IPR008936">
    <property type="entry name" value="Rho_GTPase_activation_prot"/>
</dbReference>
<evidence type="ECO:0000313" key="3">
    <source>
        <dbReference type="EMBL" id="KAJ1521193.1"/>
    </source>
</evidence>
<name>A0AAV7X8N9_9NEOP</name>
<dbReference type="EMBL" id="JAPTSV010000013">
    <property type="protein sequence ID" value="KAJ1521193.1"/>
    <property type="molecule type" value="Genomic_DNA"/>
</dbReference>
<protein>
    <recommendedName>
        <fullName evidence="2">Rho-GAP domain-containing protein</fullName>
    </recommendedName>
</protein>
<comment type="caution">
    <text evidence="3">The sequence shown here is derived from an EMBL/GenBank/DDBJ whole genome shotgun (WGS) entry which is preliminary data.</text>
</comment>
<keyword evidence="4" id="KW-1185">Reference proteome</keyword>
<dbReference type="InterPro" id="IPR000198">
    <property type="entry name" value="RhoGAP_dom"/>
</dbReference>
<dbReference type="Gene3D" id="1.10.555.10">
    <property type="entry name" value="Rho GTPase activation protein"/>
    <property type="match status" value="1"/>
</dbReference>
<organism evidence="3 4">
    <name type="scientific">Megalurothrips usitatus</name>
    <name type="common">bean blossom thrips</name>
    <dbReference type="NCBI Taxonomy" id="439358"/>
    <lineage>
        <taxon>Eukaryota</taxon>
        <taxon>Metazoa</taxon>
        <taxon>Ecdysozoa</taxon>
        <taxon>Arthropoda</taxon>
        <taxon>Hexapoda</taxon>
        <taxon>Insecta</taxon>
        <taxon>Pterygota</taxon>
        <taxon>Neoptera</taxon>
        <taxon>Paraneoptera</taxon>
        <taxon>Thysanoptera</taxon>
        <taxon>Terebrantia</taxon>
        <taxon>Thripoidea</taxon>
        <taxon>Thripidae</taxon>
        <taxon>Megalurothrips</taxon>
    </lineage>
</organism>
<sequence length="488" mass="55067">MDFESPDVERDFPGLYASESGSGKRSQDSDFSDDAHDRSTKKELLIGKRKDKKESKKDQGYAALEGESSPEEDLDVKSPCKSKKSKSFKFPTIKEKREKSREKDSKEKDKDKDKDKEKDKDKDTDRDKEKRKELKSKLKLKDKKKVKVSEDVTESVEEMPVFGVPLSVAVDRSHCHDGIEIPVVVRNCIDHVQDYGLATENIYKISGIKSKVQQLRRSYNKREMVNLCDYDVPTVTSLLKSFLRDLPEPILTTELTPKFEDIACVKELAAREQELASLLLQVPTCNLTCLSWILRHLENVTANESQNKMSISALGSVFGPVFQTSTRVVTALLSHCGALFPNVKLVRYIPPLSSGCTSLPNTREAIAAELIKQDSLLNQIHSEMNHGYTVRSEELWEVQRFITLLKRKLRSLEKAQEASSQAVDKVDSVAEKSEHSATAAPSTTLSKIAPISPSNDKIDFQLQVWFTLLSSKLAKLAQLMHNLYPVFK</sequence>
<accession>A0AAV7X8N9</accession>
<dbReference type="PROSITE" id="PS50238">
    <property type="entry name" value="RHOGAP"/>
    <property type="match status" value="1"/>
</dbReference>
<feature type="compositionally biased region" description="Basic and acidic residues" evidence="1">
    <location>
        <begin position="92"/>
        <end position="132"/>
    </location>
</feature>
<dbReference type="Pfam" id="PF00620">
    <property type="entry name" value="RhoGAP"/>
    <property type="match status" value="1"/>
</dbReference>
<proteinExistence type="predicted"/>
<feature type="compositionally biased region" description="Basic and acidic residues" evidence="1">
    <location>
        <begin position="25"/>
        <end position="59"/>
    </location>
</feature>
<dbReference type="PANTHER" id="PTHR12783:SF5">
    <property type="entry name" value="RALA-BINDING PROTEIN 1"/>
    <property type="match status" value="1"/>
</dbReference>
<dbReference type="GO" id="GO:0007264">
    <property type="term" value="P:small GTPase-mediated signal transduction"/>
    <property type="evidence" value="ECO:0007669"/>
    <property type="project" value="InterPro"/>
</dbReference>
<dbReference type="InterPro" id="IPR039767">
    <property type="entry name" value="RALBP1"/>
</dbReference>
<dbReference type="Proteomes" id="UP001075354">
    <property type="component" value="Chromosome 13"/>
</dbReference>
<dbReference type="AlphaFoldDB" id="A0AAV7X8N9"/>
<reference evidence="3" key="1">
    <citation type="submission" date="2022-12" db="EMBL/GenBank/DDBJ databases">
        <title>Chromosome-level genome assembly of the bean flower thrips Megalurothrips usitatus.</title>
        <authorList>
            <person name="Ma L."/>
            <person name="Liu Q."/>
            <person name="Li H."/>
            <person name="Cai W."/>
        </authorList>
    </citation>
    <scope>NUCLEOTIDE SEQUENCE</scope>
    <source>
        <strain evidence="3">Cailab_2022a</strain>
    </source>
</reference>
<dbReference type="GO" id="GO:0005096">
    <property type="term" value="F:GTPase activator activity"/>
    <property type="evidence" value="ECO:0007669"/>
    <property type="project" value="InterPro"/>
</dbReference>
<evidence type="ECO:0000313" key="4">
    <source>
        <dbReference type="Proteomes" id="UP001075354"/>
    </source>
</evidence>
<dbReference type="PANTHER" id="PTHR12783">
    <property type="entry name" value="RALA BINDING PROTEIN 1 RALBP1"/>
    <property type="match status" value="1"/>
</dbReference>
<dbReference type="SMART" id="SM00324">
    <property type="entry name" value="RhoGAP"/>
    <property type="match status" value="1"/>
</dbReference>
<dbReference type="SUPFAM" id="SSF48350">
    <property type="entry name" value="GTPase activation domain, GAP"/>
    <property type="match status" value="1"/>
</dbReference>
<feature type="domain" description="Rho-GAP" evidence="2">
    <location>
        <begin position="164"/>
        <end position="360"/>
    </location>
</feature>
<dbReference type="Gene3D" id="1.20.58.90">
    <property type="match status" value="1"/>
</dbReference>
<evidence type="ECO:0000259" key="2">
    <source>
        <dbReference type="PROSITE" id="PS50238"/>
    </source>
</evidence>
<feature type="region of interest" description="Disordered" evidence="1">
    <location>
        <begin position="1"/>
        <end position="132"/>
    </location>
</feature>